<dbReference type="PANTHER" id="PTHR33408">
    <property type="entry name" value="TRANSPOSASE"/>
    <property type="match status" value="1"/>
</dbReference>
<name>A0A561P0Q5_9BACT</name>
<dbReference type="InterPro" id="IPR047629">
    <property type="entry name" value="IS1182_transpos"/>
</dbReference>
<organism evidence="4 5">
    <name type="scientific">Chitinophaga polysaccharea</name>
    <dbReference type="NCBI Taxonomy" id="1293035"/>
    <lineage>
        <taxon>Bacteria</taxon>
        <taxon>Pseudomonadati</taxon>
        <taxon>Bacteroidota</taxon>
        <taxon>Chitinophagia</taxon>
        <taxon>Chitinophagales</taxon>
        <taxon>Chitinophagaceae</taxon>
        <taxon>Chitinophaga</taxon>
    </lineage>
</organism>
<sequence length="469" mass="54337">MIAYFYSMARGKSLVVSFKSNHQHQGMLLPPDLSELVAVNHPVRVVSDILDKVDIGQLMQQYKPGGASNYHPRMLLKVLVFAYINNIYSSRKIEEALHQNINFMWLSGMSKPDHNTINRFRGKRLQQSLQPIFTQVVLLLCEEGVLSLKELYTDGTKIEANANRYTFVWGNSIKSNKAKMQQQLNELWKYAQSIAAAELDDDHDPSGFDKIDSEKIEQTIATINEALKDKPIDKKIRQKLSYAKRNWPSALARYAEQESIIGDNRSSYSKTDEDATFMRMKEDHMKNGQLKPAYNLQISTNNQYIVNYSLHQNTTDTGTLRQHLNIFRRQYGKMPSNITADAGYGSEQNYQWLEKKRITAYVKYNYFDRDQHEKSRNEKPYGVDKLTYDQEKDRYICPSGKTMKNIGSYNRLTKAGFKQTLTRYRAAKCNGCPLRSECHGQEGNRIIEVNHNLNRLKRQVEKRLKTKRG</sequence>
<feature type="non-terminal residue" evidence="4">
    <location>
        <position position="469"/>
    </location>
</feature>
<evidence type="ECO:0000259" key="1">
    <source>
        <dbReference type="Pfam" id="PF01609"/>
    </source>
</evidence>
<evidence type="ECO:0000259" key="2">
    <source>
        <dbReference type="Pfam" id="PF05598"/>
    </source>
</evidence>
<dbReference type="Pfam" id="PF05598">
    <property type="entry name" value="DUF772"/>
    <property type="match status" value="1"/>
</dbReference>
<evidence type="ECO:0000313" key="4">
    <source>
        <dbReference type="EMBL" id="TWF31698.1"/>
    </source>
</evidence>
<feature type="domain" description="Transposase InsH N-terminal" evidence="2">
    <location>
        <begin position="33"/>
        <end position="122"/>
    </location>
</feature>
<evidence type="ECO:0000313" key="5">
    <source>
        <dbReference type="Proteomes" id="UP000320811"/>
    </source>
</evidence>
<gene>
    <name evidence="4" type="ORF">FHW36_1201</name>
</gene>
<reference evidence="4 5" key="1">
    <citation type="submission" date="2019-06" db="EMBL/GenBank/DDBJ databases">
        <title>Sorghum-associated microbial communities from plants grown in Nebraska, USA.</title>
        <authorList>
            <person name="Schachtman D."/>
        </authorList>
    </citation>
    <scope>NUCLEOTIDE SEQUENCE [LARGE SCALE GENOMIC DNA]</scope>
    <source>
        <strain evidence="4 5">1209</strain>
    </source>
</reference>
<dbReference type="InterPro" id="IPR002559">
    <property type="entry name" value="Transposase_11"/>
</dbReference>
<feature type="domain" description="Transposase IS4-like" evidence="1">
    <location>
        <begin position="268"/>
        <end position="387"/>
    </location>
</feature>
<dbReference type="Proteomes" id="UP000320811">
    <property type="component" value="Unassembled WGS sequence"/>
</dbReference>
<dbReference type="EMBL" id="VIWO01000020">
    <property type="protein sequence ID" value="TWF31698.1"/>
    <property type="molecule type" value="Genomic_DNA"/>
</dbReference>
<evidence type="ECO:0000259" key="3">
    <source>
        <dbReference type="Pfam" id="PF13751"/>
    </source>
</evidence>
<dbReference type="GO" id="GO:0003677">
    <property type="term" value="F:DNA binding"/>
    <property type="evidence" value="ECO:0007669"/>
    <property type="project" value="InterPro"/>
</dbReference>
<feature type="domain" description="Transposase DDE" evidence="3">
    <location>
        <begin position="396"/>
        <end position="468"/>
    </location>
</feature>
<dbReference type="Pfam" id="PF13751">
    <property type="entry name" value="DDE_Tnp_1_6"/>
    <property type="match status" value="1"/>
</dbReference>
<dbReference type="InterPro" id="IPR025668">
    <property type="entry name" value="Tnp_DDE_dom"/>
</dbReference>
<accession>A0A561P0Q5</accession>
<proteinExistence type="predicted"/>
<dbReference type="InterPro" id="IPR008490">
    <property type="entry name" value="Transposase_InsH_N"/>
</dbReference>
<dbReference type="Pfam" id="PF01609">
    <property type="entry name" value="DDE_Tnp_1"/>
    <property type="match status" value="1"/>
</dbReference>
<protein>
    <submittedName>
        <fullName evidence="4">IS4 family transposase</fullName>
    </submittedName>
</protein>
<keyword evidence="5" id="KW-1185">Reference proteome</keyword>
<dbReference type="GO" id="GO:0006313">
    <property type="term" value="P:DNA transposition"/>
    <property type="evidence" value="ECO:0007669"/>
    <property type="project" value="InterPro"/>
</dbReference>
<dbReference type="PANTHER" id="PTHR33408:SF2">
    <property type="entry name" value="TRANSPOSASE DDE DOMAIN-CONTAINING PROTEIN"/>
    <property type="match status" value="1"/>
</dbReference>
<dbReference type="NCBIfam" id="NF033551">
    <property type="entry name" value="transpos_IS1182"/>
    <property type="match status" value="1"/>
</dbReference>
<dbReference type="GO" id="GO:0004803">
    <property type="term" value="F:transposase activity"/>
    <property type="evidence" value="ECO:0007669"/>
    <property type="project" value="InterPro"/>
</dbReference>
<comment type="caution">
    <text evidence="4">The sequence shown here is derived from an EMBL/GenBank/DDBJ whole genome shotgun (WGS) entry which is preliminary data.</text>
</comment>
<dbReference type="OrthoDB" id="1121830at2"/>
<dbReference type="AlphaFoldDB" id="A0A561P0Q5"/>